<name>A0A4Q7MQW8_9BACT</name>
<dbReference type="GO" id="GO:0016853">
    <property type="term" value="F:isomerase activity"/>
    <property type="evidence" value="ECO:0007669"/>
    <property type="project" value="UniProtKB-KW"/>
</dbReference>
<dbReference type="SUPFAM" id="SSF51182">
    <property type="entry name" value="RmlC-like cupins"/>
    <property type="match status" value="1"/>
</dbReference>
<proteinExistence type="predicted"/>
<sequence>MKRKSNYDKYPFVKMPAGKYQCWQGWNAILKELGRKLTKGDGQKKIVVVECYQGVFEQEIADALQEGFENAMLFNSSEAMRSSADLDQLLQDDITGDEIFGYMTRRNIDCYFDHNKTASLRQRIENAEHDLIFIYGTGAAYIQEQYDLLVYADMARWEIQMRFRKNAVSNIGVQNADERASLQYKRAFFVDWRICDRFKKKLMPHWDLVLDTNIPGNPKMTTGEAVLAGLRQATQTPFRVVPFFDPGPWGGQWMKEVCDLDRNTPNFAWCFDCVPEENSLLLGFDNIKFEIPASNLVFAYPKQLLGDPVHARFGDEFPIRFDFLDTMEGGNLSLQVHPLTEYIQEKFGMHYTQDESYYFLDAADDAVVYLGIKEGIDKEAMINELQQAQSTGAFDAEKYVQTYPVKKHDHVLIPAGTIHCSGSNSMVLEISATPYIFTFKLWDWGRLGLDGRPRPINIGHGKASISWERTASWVEKELLHQEKTIASGEGWYEERTGLHKREFIETRRHWFTQPVTHHTEGCVNVLNLVEGEEAMVESPDGAFDPFIVHYAETFIVPAGVTAYTIRPFGLSEGKQCVTLKAFVRNHA</sequence>
<keyword evidence="4" id="KW-1185">Reference proteome</keyword>
<accession>A0A4Q7MQW8</accession>
<dbReference type="Proteomes" id="UP000293874">
    <property type="component" value="Unassembled WGS sequence"/>
</dbReference>
<dbReference type="CDD" id="cd07010">
    <property type="entry name" value="cupin_PMI_type_I_N_bac"/>
    <property type="match status" value="1"/>
</dbReference>
<protein>
    <submittedName>
        <fullName evidence="3">Mannose-6-phosphate isomerase class I</fullName>
    </submittedName>
</protein>
<evidence type="ECO:0000256" key="2">
    <source>
        <dbReference type="ARBA" id="ARBA00022833"/>
    </source>
</evidence>
<keyword evidence="2" id="KW-0862">Zinc</keyword>
<dbReference type="GO" id="GO:0046872">
    <property type="term" value="F:metal ion binding"/>
    <property type="evidence" value="ECO:0007669"/>
    <property type="project" value="UniProtKB-KW"/>
</dbReference>
<dbReference type="InterPro" id="IPR014710">
    <property type="entry name" value="RmlC-like_jellyroll"/>
</dbReference>
<dbReference type="PANTHER" id="PTHR42742">
    <property type="entry name" value="TRANSCRIPTIONAL REPRESSOR MPRA"/>
    <property type="match status" value="1"/>
</dbReference>
<dbReference type="InterPro" id="IPR011051">
    <property type="entry name" value="RmlC_Cupin_sf"/>
</dbReference>
<keyword evidence="3" id="KW-0413">Isomerase</keyword>
<evidence type="ECO:0000313" key="3">
    <source>
        <dbReference type="EMBL" id="RZS69139.1"/>
    </source>
</evidence>
<dbReference type="OrthoDB" id="9808275at2"/>
<dbReference type="EMBL" id="SGXA01000003">
    <property type="protein sequence ID" value="RZS69139.1"/>
    <property type="molecule type" value="Genomic_DNA"/>
</dbReference>
<comment type="caution">
    <text evidence="3">The sequence shown here is derived from an EMBL/GenBank/DDBJ whole genome shotgun (WGS) entry which is preliminary data.</text>
</comment>
<dbReference type="InterPro" id="IPR051804">
    <property type="entry name" value="Carb_Metab_Reg_Kinase/Isom"/>
</dbReference>
<dbReference type="AlphaFoldDB" id="A0A4Q7MQW8"/>
<organism evidence="3 4">
    <name type="scientific">Pseudobacter ginsenosidimutans</name>
    <dbReference type="NCBI Taxonomy" id="661488"/>
    <lineage>
        <taxon>Bacteria</taxon>
        <taxon>Pseudomonadati</taxon>
        <taxon>Bacteroidota</taxon>
        <taxon>Chitinophagia</taxon>
        <taxon>Chitinophagales</taxon>
        <taxon>Chitinophagaceae</taxon>
        <taxon>Pseudobacter</taxon>
    </lineage>
</organism>
<keyword evidence="1" id="KW-0479">Metal-binding</keyword>
<dbReference type="RefSeq" id="WP_130543503.1">
    <property type="nucleotide sequence ID" value="NZ_CP042431.1"/>
</dbReference>
<gene>
    <name evidence="3" type="ORF">EV199_4965</name>
</gene>
<dbReference type="PANTHER" id="PTHR42742:SF3">
    <property type="entry name" value="FRUCTOKINASE"/>
    <property type="match status" value="1"/>
</dbReference>
<evidence type="ECO:0000256" key="1">
    <source>
        <dbReference type="ARBA" id="ARBA00022723"/>
    </source>
</evidence>
<evidence type="ECO:0000313" key="4">
    <source>
        <dbReference type="Proteomes" id="UP000293874"/>
    </source>
</evidence>
<dbReference type="Gene3D" id="2.60.120.10">
    <property type="entry name" value="Jelly Rolls"/>
    <property type="match status" value="1"/>
</dbReference>
<reference evidence="3 4" key="1">
    <citation type="submission" date="2019-02" db="EMBL/GenBank/DDBJ databases">
        <title>Genomic Encyclopedia of Type Strains, Phase IV (KMG-IV): sequencing the most valuable type-strain genomes for metagenomic binning, comparative biology and taxonomic classification.</title>
        <authorList>
            <person name="Goeker M."/>
        </authorList>
    </citation>
    <scope>NUCLEOTIDE SEQUENCE [LARGE SCALE GENOMIC DNA]</scope>
    <source>
        <strain evidence="3 4">DSM 18116</strain>
    </source>
</reference>